<evidence type="ECO:0000256" key="3">
    <source>
        <dbReference type="ARBA" id="ARBA00023002"/>
    </source>
</evidence>
<evidence type="ECO:0000256" key="5">
    <source>
        <dbReference type="RuleBase" id="RU000499"/>
    </source>
</evidence>
<dbReference type="InterPro" id="IPR036249">
    <property type="entry name" value="Thioredoxin-like_sf"/>
</dbReference>
<dbReference type="CDD" id="cd00340">
    <property type="entry name" value="GSH_Peroxidase"/>
    <property type="match status" value="1"/>
</dbReference>
<dbReference type="InterPro" id="IPR029759">
    <property type="entry name" value="GPX_AS"/>
</dbReference>
<dbReference type="PANTHER" id="PTHR11592">
    <property type="entry name" value="GLUTATHIONE PEROXIDASE"/>
    <property type="match status" value="1"/>
</dbReference>
<dbReference type="AlphaFoldDB" id="A0A2S0VU21"/>
<proteinExistence type="inferred from homology"/>
<dbReference type="PROSITE" id="PS51355">
    <property type="entry name" value="GLUTATHIONE_PEROXID_3"/>
    <property type="match status" value="1"/>
</dbReference>
<reference evidence="6 7" key="1">
    <citation type="submission" date="2018-01" db="EMBL/GenBank/DDBJ databases">
        <title>Genome sequence of a Cantenovulum-like bacteria.</title>
        <authorList>
            <person name="Tan W.R."/>
            <person name="Lau N.-S."/>
            <person name="Go F."/>
            <person name="Amirul A.-A.A."/>
        </authorList>
    </citation>
    <scope>NUCLEOTIDE SEQUENCE [LARGE SCALE GENOMIC DNA]</scope>
    <source>
        <strain evidence="6 7">CCB-QB4</strain>
    </source>
</reference>
<dbReference type="PRINTS" id="PR01011">
    <property type="entry name" value="GLUTPROXDASE"/>
</dbReference>
<keyword evidence="7" id="KW-1185">Reference proteome</keyword>
<dbReference type="InterPro" id="IPR029760">
    <property type="entry name" value="GPX_CS"/>
</dbReference>
<dbReference type="EMBL" id="CP026604">
    <property type="protein sequence ID" value="AWB67708.1"/>
    <property type="molecule type" value="Genomic_DNA"/>
</dbReference>
<accession>A0A2S0VU21</accession>
<dbReference type="GO" id="GO:0034599">
    <property type="term" value="P:cellular response to oxidative stress"/>
    <property type="evidence" value="ECO:0007669"/>
    <property type="project" value="TreeGrafter"/>
</dbReference>
<dbReference type="SUPFAM" id="SSF52833">
    <property type="entry name" value="Thioredoxin-like"/>
    <property type="match status" value="1"/>
</dbReference>
<dbReference type="RefSeq" id="WP_108603778.1">
    <property type="nucleotide sequence ID" value="NZ_CP026604.1"/>
</dbReference>
<dbReference type="PROSITE" id="PS00460">
    <property type="entry name" value="GLUTATHIONE_PEROXID_1"/>
    <property type="match status" value="1"/>
</dbReference>
<dbReference type="PANTHER" id="PTHR11592:SF78">
    <property type="entry name" value="GLUTATHIONE PEROXIDASE"/>
    <property type="match status" value="1"/>
</dbReference>
<dbReference type="OrthoDB" id="9785502at2"/>
<feature type="active site" evidence="4">
    <location>
        <position position="41"/>
    </location>
</feature>
<name>A0A2S0VU21_9ALTE</name>
<dbReference type="Gene3D" id="3.40.30.10">
    <property type="entry name" value="Glutaredoxin"/>
    <property type="match status" value="1"/>
</dbReference>
<evidence type="ECO:0000256" key="1">
    <source>
        <dbReference type="ARBA" id="ARBA00006926"/>
    </source>
</evidence>
<dbReference type="GO" id="GO:0004601">
    <property type="term" value="F:peroxidase activity"/>
    <property type="evidence" value="ECO:0007669"/>
    <property type="project" value="UniProtKB-KW"/>
</dbReference>
<keyword evidence="3 5" id="KW-0560">Oxidoreductase</keyword>
<dbReference type="PIRSF" id="PIRSF000303">
    <property type="entry name" value="Glutathion_perox"/>
    <property type="match status" value="1"/>
</dbReference>
<evidence type="ECO:0000256" key="4">
    <source>
        <dbReference type="PIRSR" id="PIRSR000303-1"/>
    </source>
</evidence>
<dbReference type="InterPro" id="IPR000889">
    <property type="entry name" value="Glutathione_peroxidase"/>
</dbReference>
<sequence length="164" mass="18771">MDKSLTTSFYALECVQASGDLFQFKQLEDKVVLIVNTASECGFTRQYKQLQALYTKYQHLGFTILAFPCNQFGKQEPSSNEQVIEFCQTRFQVNFPIMSKSDVNGKQANPVFKFLKKQQPGLLGSEFIKWNFTKFLVDLHGNVVKRFSPKIPPIDIAQTIETLL</sequence>
<keyword evidence="2 5" id="KW-0575">Peroxidase</keyword>
<protein>
    <recommendedName>
        <fullName evidence="5">Glutathione peroxidase</fullName>
    </recommendedName>
</protein>
<evidence type="ECO:0000256" key="2">
    <source>
        <dbReference type="ARBA" id="ARBA00022559"/>
    </source>
</evidence>
<dbReference type="FunFam" id="3.40.30.10:FF:000010">
    <property type="entry name" value="Glutathione peroxidase"/>
    <property type="match status" value="1"/>
</dbReference>
<gene>
    <name evidence="6" type="ORF">C2869_15235</name>
</gene>
<comment type="similarity">
    <text evidence="1 5">Belongs to the glutathione peroxidase family.</text>
</comment>
<evidence type="ECO:0000313" key="7">
    <source>
        <dbReference type="Proteomes" id="UP000244441"/>
    </source>
</evidence>
<dbReference type="Pfam" id="PF00255">
    <property type="entry name" value="GSHPx"/>
    <property type="match status" value="1"/>
</dbReference>
<evidence type="ECO:0000313" key="6">
    <source>
        <dbReference type="EMBL" id="AWB67708.1"/>
    </source>
</evidence>
<organism evidence="6 7">
    <name type="scientific">Saccharobesus litoralis</name>
    <dbReference type="NCBI Taxonomy" id="2172099"/>
    <lineage>
        <taxon>Bacteria</taxon>
        <taxon>Pseudomonadati</taxon>
        <taxon>Pseudomonadota</taxon>
        <taxon>Gammaproteobacteria</taxon>
        <taxon>Alteromonadales</taxon>
        <taxon>Alteromonadaceae</taxon>
        <taxon>Saccharobesus</taxon>
    </lineage>
</organism>
<dbReference type="Proteomes" id="UP000244441">
    <property type="component" value="Chromosome"/>
</dbReference>
<dbReference type="KEGG" id="cate:C2869_15235"/>
<dbReference type="PROSITE" id="PS00763">
    <property type="entry name" value="GLUTATHIONE_PEROXID_2"/>
    <property type="match status" value="1"/>
</dbReference>